<dbReference type="AlphaFoldDB" id="A0AA40CVR2"/>
<dbReference type="Proteomes" id="UP001174936">
    <property type="component" value="Unassembled WGS sequence"/>
</dbReference>
<protein>
    <submittedName>
        <fullName evidence="2">Uncharacterized protein</fullName>
    </submittedName>
</protein>
<accession>A0AA40CVR2</accession>
<gene>
    <name evidence="2" type="ORF">B0T16DRAFT_490262</name>
</gene>
<feature type="compositionally biased region" description="Basic residues" evidence="1">
    <location>
        <begin position="165"/>
        <end position="190"/>
    </location>
</feature>
<evidence type="ECO:0000313" key="2">
    <source>
        <dbReference type="EMBL" id="KAK0652402.1"/>
    </source>
</evidence>
<proteinExistence type="predicted"/>
<sequence>MEANTWTFSSLFGTCLRRPEMVPTAALSPRRPSPTSSETRRRSRRRPTTMRGGRVRPMTGNSFSSCAGASWTTWRAAASRRTTRGTQPWSVRCAGSMHEAMNPFSRRLIRRIENGATSSNCVTTSGTSTTPCYPFEHLTNEEQTRYTPRMRRHARPPHVPPPSLHRPRHPHHQHHQLMMGTRRRSKGAER</sequence>
<keyword evidence="3" id="KW-1185">Reference proteome</keyword>
<evidence type="ECO:0000256" key="1">
    <source>
        <dbReference type="SAM" id="MobiDB-lite"/>
    </source>
</evidence>
<evidence type="ECO:0000313" key="3">
    <source>
        <dbReference type="Proteomes" id="UP001174936"/>
    </source>
</evidence>
<feature type="region of interest" description="Disordered" evidence="1">
    <location>
        <begin position="22"/>
        <end position="62"/>
    </location>
</feature>
<reference evidence="2" key="1">
    <citation type="submission" date="2023-06" db="EMBL/GenBank/DDBJ databases">
        <title>Genome-scale phylogeny and comparative genomics of the fungal order Sordariales.</title>
        <authorList>
            <consortium name="Lawrence Berkeley National Laboratory"/>
            <person name="Hensen N."/>
            <person name="Bonometti L."/>
            <person name="Westerberg I."/>
            <person name="Brannstrom I.O."/>
            <person name="Guillou S."/>
            <person name="Cros-Aarteil S."/>
            <person name="Calhoun S."/>
            <person name="Haridas S."/>
            <person name="Kuo A."/>
            <person name="Mondo S."/>
            <person name="Pangilinan J."/>
            <person name="Riley R."/>
            <person name="Labutti K."/>
            <person name="Andreopoulos B."/>
            <person name="Lipzen A."/>
            <person name="Chen C."/>
            <person name="Yanf M."/>
            <person name="Daum C."/>
            <person name="Ng V."/>
            <person name="Clum A."/>
            <person name="Steindorff A."/>
            <person name="Ohm R."/>
            <person name="Martin F."/>
            <person name="Silar P."/>
            <person name="Natvig D."/>
            <person name="Lalanne C."/>
            <person name="Gautier V."/>
            <person name="Ament-Velasquez S.L."/>
            <person name="Kruys A."/>
            <person name="Hutchinson M.I."/>
            <person name="Powell A.J."/>
            <person name="Barry K."/>
            <person name="Miller A.N."/>
            <person name="Grigoriev I.V."/>
            <person name="Debuchy R."/>
            <person name="Gladieux P."/>
            <person name="Thoren M.H."/>
            <person name="Johannesson H."/>
        </authorList>
    </citation>
    <scope>NUCLEOTIDE SEQUENCE</scope>
    <source>
        <strain evidence="2">SMH2532-1</strain>
    </source>
</reference>
<dbReference type="EMBL" id="JAULSV010000002">
    <property type="protein sequence ID" value="KAK0652402.1"/>
    <property type="molecule type" value="Genomic_DNA"/>
</dbReference>
<feature type="region of interest" description="Disordered" evidence="1">
    <location>
        <begin position="144"/>
        <end position="190"/>
    </location>
</feature>
<feature type="compositionally biased region" description="Low complexity" evidence="1">
    <location>
        <begin position="28"/>
        <end position="37"/>
    </location>
</feature>
<organism evidence="2 3">
    <name type="scientific">Cercophora newfieldiana</name>
    <dbReference type="NCBI Taxonomy" id="92897"/>
    <lineage>
        <taxon>Eukaryota</taxon>
        <taxon>Fungi</taxon>
        <taxon>Dikarya</taxon>
        <taxon>Ascomycota</taxon>
        <taxon>Pezizomycotina</taxon>
        <taxon>Sordariomycetes</taxon>
        <taxon>Sordariomycetidae</taxon>
        <taxon>Sordariales</taxon>
        <taxon>Lasiosphaeriaceae</taxon>
        <taxon>Cercophora</taxon>
    </lineage>
</organism>
<name>A0AA40CVR2_9PEZI</name>
<comment type="caution">
    <text evidence="2">The sequence shown here is derived from an EMBL/GenBank/DDBJ whole genome shotgun (WGS) entry which is preliminary data.</text>
</comment>